<keyword evidence="3" id="KW-0805">Transcription regulation</keyword>
<dbReference type="Gene3D" id="4.10.240.10">
    <property type="entry name" value="Zn(2)-C6 fungal-type DNA-binding domain"/>
    <property type="match status" value="1"/>
</dbReference>
<dbReference type="SMART" id="SM00066">
    <property type="entry name" value="GAL4"/>
    <property type="match status" value="1"/>
</dbReference>
<dbReference type="OrthoDB" id="9930022at2759"/>
<proteinExistence type="predicted"/>
<evidence type="ECO:0000256" key="5">
    <source>
        <dbReference type="ARBA" id="ARBA00023242"/>
    </source>
</evidence>
<accession>A0A8H4N9F7</accession>
<keyword evidence="2" id="KW-0862">Zinc</keyword>
<evidence type="ECO:0000313" key="7">
    <source>
        <dbReference type="EMBL" id="KAF4310751.1"/>
    </source>
</evidence>
<dbReference type="CDD" id="cd00067">
    <property type="entry name" value="GAL4"/>
    <property type="match status" value="1"/>
</dbReference>
<dbReference type="GO" id="GO:0008270">
    <property type="term" value="F:zinc ion binding"/>
    <property type="evidence" value="ECO:0007669"/>
    <property type="project" value="InterPro"/>
</dbReference>
<feature type="domain" description="Zn(2)-C6 fungal-type" evidence="6">
    <location>
        <begin position="8"/>
        <end position="38"/>
    </location>
</feature>
<dbReference type="Pfam" id="PF00172">
    <property type="entry name" value="Zn_clus"/>
    <property type="match status" value="1"/>
</dbReference>
<dbReference type="GO" id="GO:0000981">
    <property type="term" value="F:DNA-binding transcription factor activity, RNA polymerase II-specific"/>
    <property type="evidence" value="ECO:0007669"/>
    <property type="project" value="InterPro"/>
</dbReference>
<dbReference type="InterPro" id="IPR001138">
    <property type="entry name" value="Zn2Cys6_DnaBD"/>
</dbReference>
<reference evidence="7" key="1">
    <citation type="submission" date="2020-04" db="EMBL/GenBank/DDBJ databases">
        <title>Genome Assembly and Annotation of Botryosphaeria dothidea sdau 11-99, a Latent Pathogen of Apple Fruit Ring Rot in China.</title>
        <authorList>
            <person name="Yu C."/>
            <person name="Diao Y."/>
            <person name="Lu Q."/>
            <person name="Zhao J."/>
            <person name="Cui S."/>
            <person name="Peng C."/>
            <person name="He B."/>
            <person name="Liu H."/>
        </authorList>
    </citation>
    <scope>NUCLEOTIDE SEQUENCE [LARGE SCALE GENOMIC DNA]</scope>
    <source>
        <strain evidence="7">Sdau11-99</strain>
    </source>
</reference>
<dbReference type="Proteomes" id="UP000572817">
    <property type="component" value="Unassembled WGS sequence"/>
</dbReference>
<evidence type="ECO:0000256" key="3">
    <source>
        <dbReference type="ARBA" id="ARBA00023015"/>
    </source>
</evidence>
<evidence type="ECO:0000313" key="8">
    <source>
        <dbReference type="Proteomes" id="UP000572817"/>
    </source>
</evidence>
<dbReference type="SUPFAM" id="SSF57701">
    <property type="entry name" value="Zn2/Cys6 DNA-binding domain"/>
    <property type="match status" value="1"/>
</dbReference>
<dbReference type="PROSITE" id="PS50048">
    <property type="entry name" value="ZN2_CY6_FUNGAL_2"/>
    <property type="match status" value="1"/>
</dbReference>
<gene>
    <name evidence="7" type="ORF">GTA08_BOTSDO13820</name>
</gene>
<dbReference type="EMBL" id="WWBZ02000013">
    <property type="protein sequence ID" value="KAF4310751.1"/>
    <property type="molecule type" value="Genomic_DNA"/>
</dbReference>
<protein>
    <recommendedName>
        <fullName evidence="6">Zn(2)-C6 fungal-type domain-containing protein</fullName>
    </recommendedName>
</protein>
<evidence type="ECO:0000256" key="1">
    <source>
        <dbReference type="ARBA" id="ARBA00022723"/>
    </source>
</evidence>
<evidence type="ECO:0000256" key="4">
    <source>
        <dbReference type="ARBA" id="ARBA00023163"/>
    </source>
</evidence>
<keyword evidence="4" id="KW-0804">Transcription</keyword>
<keyword evidence="8" id="KW-1185">Reference proteome</keyword>
<dbReference type="PANTHER" id="PTHR47660">
    <property type="entry name" value="TRANSCRIPTION FACTOR WITH C2H2 AND ZN(2)-CYS(6) DNA BINDING DOMAIN (EUROFUNG)-RELATED-RELATED"/>
    <property type="match status" value="1"/>
</dbReference>
<sequence>MSSSRQKSCLACVRAKRRCDQGFPKCRRCVARKVDCEYPSRIFGQSPQNVRSEGNQDFGFAERFAGEEPAGSSQLQRRSPALSAARLSPCMNDAFLEFGNEPFNLPYLPGDDDFLSPTIIDNIMSQQQLQQPLQQDPGDDDVGRIKSDMGLQSRVEFAAKRLAAIPKTFAEQAHTMFVHRRLFQERNPAALQDALSACALYCLRTPENQALVFRNLEHKSQQLIAAIDPHRVSKVDLLAALQALVMYQVIRLFDGDVRLRAQAEADEPVLVTWAAQLKSRTRQLAPSLSESSTPASASPDALLVLQDRAAHWQRWLVEESCRRTVIVALMVKGVYGFLKTGFDRSPSLRMSFTAQAALWGA</sequence>
<dbReference type="InterPro" id="IPR036864">
    <property type="entry name" value="Zn2-C6_fun-type_DNA-bd_sf"/>
</dbReference>
<evidence type="ECO:0000256" key="2">
    <source>
        <dbReference type="ARBA" id="ARBA00022833"/>
    </source>
</evidence>
<comment type="caution">
    <text evidence="7">The sequence shown here is derived from an EMBL/GenBank/DDBJ whole genome shotgun (WGS) entry which is preliminary data.</text>
</comment>
<dbReference type="PANTHER" id="PTHR47660:SF3">
    <property type="entry name" value="FINGER DOMAIN PROTEIN, PUTATIVE (AFU_ORTHOLOGUE AFUA_4G03310)-RELATED"/>
    <property type="match status" value="1"/>
</dbReference>
<dbReference type="AlphaFoldDB" id="A0A8H4N9F7"/>
<evidence type="ECO:0000259" key="6">
    <source>
        <dbReference type="PROSITE" id="PS50048"/>
    </source>
</evidence>
<keyword evidence="1" id="KW-0479">Metal-binding</keyword>
<keyword evidence="5" id="KW-0539">Nucleus</keyword>
<organism evidence="7 8">
    <name type="scientific">Botryosphaeria dothidea</name>
    <dbReference type="NCBI Taxonomy" id="55169"/>
    <lineage>
        <taxon>Eukaryota</taxon>
        <taxon>Fungi</taxon>
        <taxon>Dikarya</taxon>
        <taxon>Ascomycota</taxon>
        <taxon>Pezizomycotina</taxon>
        <taxon>Dothideomycetes</taxon>
        <taxon>Dothideomycetes incertae sedis</taxon>
        <taxon>Botryosphaeriales</taxon>
        <taxon>Botryosphaeriaceae</taxon>
        <taxon>Botryosphaeria</taxon>
    </lineage>
</organism>
<name>A0A8H4N9F7_9PEZI</name>